<evidence type="ECO:0000313" key="3">
    <source>
        <dbReference type="Proteomes" id="UP000179642"/>
    </source>
</evidence>
<comment type="caution">
    <text evidence="2">The sequence shown here is derived from an EMBL/GenBank/DDBJ whole genome shotgun (WGS) entry which is preliminary data.</text>
</comment>
<keyword evidence="3" id="KW-1185">Reference proteome</keyword>
<proteinExistence type="predicted"/>
<dbReference type="EMBL" id="MLYO01000049">
    <property type="protein sequence ID" value="OIJ99813.1"/>
    <property type="molecule type" value="Genomic_DNA"/>
</dbReference>
<accession>A0A1S2Q1A2</accession>
<sequence>MIGGLLLVGRDLRLVAGEFGRSAARVMFVEVADESVHRLREAREKKVRARVARLQEQAERITAAISAAEAQLERLGQAHEAVTDRAQDQGELHVAEAETGADQEESEAAACQEEGAEQC</sequence>
<organism evidence="2 3">
    <name type="scientific">Streptomyces monashensis</name>
    <dbReference type="NCBI Taxonomy" id="1678012"/>
    <lineage>
        <taxon>Bacteria</taxon>
        <taxon>Bacillati</taxon>
        <taxon>Actinomycetota</taxon>
        <taxon>Actinomycetes</taxon>
        <taxon>Kitasatosporales</taxon>
        <taxon>Streptomycetaceae</taxon>
        <taxon>Streptomyces</taxon>
    </lineage>
</organism>
<name>A0A1S2Q1A2_9ACTN</name>
<evidence type="ECO:0000256" key="1">
    <source>
        <dbReference type="SAM" id="MobiDB-lite"/>
    </source>
</evidence>
<reference evidence="2 3" key="1">
    <citation type="submission" date="2016-10" db="EMBL/GenBank/DDBJ databases">
        <title>Genome sequence of Streptomyces sp. MUSC 1.</title>
        <authorList>
            <person name="Lee L.-H."/>
            <person name="Ser H.-L."/>
            <person name="Law J.W.-F."/>
        </authorList>
    </citation>
    <scope>NUCLEOTIDE SEQUENCE [LARGE SCALE GENOMIC DNA]</scope>
    <source>
        <strain evidence="2 3">MUSC 1</strain>
    </source>
</reference>
<protein>
    <submittedName>
        <fullName evidence="2">Uncharacterized protein</fullName>
    </submittedName>
</protein>
<evidence type="ECO:0000313" key="2">
    <source>
        <dbReference type="EMBL" id="OIJ99813.1"/>
    </source>
</evidence>
<dbReference type="Proteomes" id="UP000179642">
    <property type="component" value="Unassembled WGS sequence"/>
</dbReference>
<feature type="region of interest" description="Disordered" evidence="1">
    <location>
        <begin position="95"/>
        <end position="119"/>
    </location>
</feature>
<gene>
    <name evidence="2" type="ORF">BIV23_27685</name>
</gene>
<dbReference type="AlphaFoldDB" id="A0A1S2Q1A2"/>